<dbReference type="RefSeq" id="WP_261695101.1">
    <property type="nucleotide sequence ID" value="NZ_CP104694.1"/>
</dbReference>
<gene>
    <name evidence="1" type="ORF">N4264_00355</name>
</gene>
<organism evidence="1 2">
    <name type="scientific">Tahibacter amnicola</name>
    <dbReference type="NCBI Taxonomy" id="2976241"/>
    <lineage>
        <taxon>Bacteria</taxon>
        <taxon>Pseudomonadati</taxon>
        <taxon>Pseudomonadota</taxon>
        <taxon>Gammaproteobacteria</taxon>
        <taxon>Lysobacterales</taxon>
        <taxon>Rhodanobacteraceae</taxon>
        <taxon>Tahibacter</taxon>
    </lineage>
</organism>
<reference evidence="1" key="1">
    <citation type="submission" date="2022-09" db="EMBL/GenBank/DDBJ databases">
        <title>Tahibacter sp. nov., isolated from a fresh water.</title>
        <authorList>
            <person name="Baek J.H."/>
            <person name="Lee J.K."/>
            <person name="Kim J.M."/>
            <person name="Jeon C.O."/>
        </authorList>
    </citation>
    <scope>NUCLEOTIDE SEQUENCE</scope>
    <source>
        <strain evidence="1">W38</strain>
    </source>
</reference>
<dbReference type="Pfam" id="PF03692">
    <property type="entry name" value="CxxCxxCC"/>
    <property type="match status" value="1"/>
</dbReference>
<sequence>MQHPCLTCGACCARFRVAFHWSESTLYSPDGMDVRLTEKLDPHRLCMRGTDGPASHCIALAGTVGVDARCTQYAHRPSPCRELLPAWENGEPSPQCDKARAHYGLPPLTPETWR</sequence>
<keyword evidence="2" id="KW-1185">Reference proteome</keyword>
<evidence type="ECO:0000313" key="1">
    <source>
        <dbReference type="EMBL" id="UXI68139.1"/>
    </source>
</evidence>
<dbReference type="EMBL" id="CP104694">
    <property type="protein sequence ID" value="UXI68139.1"/>
    <property type="molecule type" value="Genomic_DNA"/>
</dbReference>
<dbReference type="InterPro" id="IPR005358">
    <property type="entry name" value="Puta_zinc/iron-chelating_dom"/>
</dbReference>
<evidence type="ECO:0000313" key="2">
    <source>
        <dbReference type="Proteomes" id="UP001064632"/>
    </source>
</evidence>
<accession>A0ABY6BEG6</accession>
<proteinExistence type="predicted"/>
<dbReference type="Proteomes" id="UP001064632">
    <property type="component" value="Chromosome"/>
</dbReference>
<name>A0ABY6BEG6_9GAMM</name>
<protein>
    <submittedName>
        <fullName evidence="1">YkgJ family cysteine cluster protein</fullName>
    </submittedName>
</protein>